<dbReference type="GO" id="GO:0005737">
    <property type="term" value="C:cytoplasm"/>
    <property type="evidence" value="ECO:0007669"/>
    <property type="project" value="UniProtKB-SubCell"/>
</dbReference>
<evidence type="ECO:0000313" key="4">
    <source>
        <dbReference type="EMBL" id="TVT52476.1"/>
    </source>
</evidence>
<keyword evidence="2 3" id="KW-0143">Chaperone</keyword>
<comment type="similarity">
    <text evidence="3">Belongs to the UreF family.</text>
</comment>
<evidence type="ECO:0000256" key="1">
    <source>
        <dbReference type="ARBA" id="ARBA00022988"/>
    </source>
</evidence>
<keyword evidence="1 3" id="KW-0996">Nickel insertion</keyword>
<keyword evidence="3" id="KW-0963">Cytoplasm</keyword>
<dbReference type="InterPro" id="IPR002639">
    <property type="entry name" value="UreF"/>
</dbReference>
<comment type="subcellular location">
    <subcellularLocation>
        <location evidence="3">Cytoplasm</location>
    </subcellularLocation>
</comment>
<dbReference type="GO" id="GO:0016151">
    <property type="term" value="F:nickel cation binding"/>
    <property type="evidence" value="ECO:0007669"/>
    <property type="project" value="UniProtKB-UniRule"/>
</dbReference>
<dbReference type="AlphaFoldDB" id="A0A558CUQ6"/>
<dbReference type="InterPro" id="IPR038277">
    <property type="entry name" value="UreF_sf"/>
</dbReference>
<gene>
    <name evidence="3" type="primary">ureF</name>
    <name evidence="4" type="ORF">FHK82_13585</name>
</gene>
<comment type="caution">
    <text evidence="4">The sequence shown here is derived from an EMBL/GenBank/DDBJ whole genome shotgun (WGS) entry which is preliminary data.</text>
</comment>
<dbReference type="Proteomes" id="UP000317355">
    <property type="component" value="Unassembled WGS sequence"/>
</dbReference>
<evidence type="ECO:0000256" key="3">
    <source>
        <dbReference type="HAMAP-Rule" id="MF_01385"/>
    </source>
</evidence>
<sequence>MVTTDCTLSQLRLLHLVSPSLPIGGFTYSQGLEWAVECGWVTNEAQLLEWLNDLLTNNMVHLEIPILARLYKAFDENNFEALTYWSHYLIASRETRELREEERNRGRALASLLPKLGIAVSKEIAPLIKGCQSTGFAQAAHFWNIPLAAAAAGFIWGWLENITLAGVKIVPLGQTAGQKIIAQLTANIPDMVKTGLQIEDDSIGNACPALAIASTLHETQYTRIYRS</sequence>
<comment type="subunit">
    <text evidence="3">UreD, UreF and UreG form a complex that acts as a GTP-hydrolysis-dependent molecular chaperone, activating the urease apoprotein by helping to assemble the nickel containing metallocenter of UreC. The UreE protein probably delivers the nickel.</text>
</comment>
<proteinExistence type="inferred from homology"/>
<protein>
    <recommendedName>
        <fullName evidence="3">Urease accessory protein UreF</fullName>
    </recommendedName>
</protein>
<evidence type="ECO:0000256" key="2">
    <source>
        <dbReference type="ARBA" id="ARBA00023186"/>
    </source>
</evidence>
<comment type="function">
    <text evidence="3">Required for maturation of urease via the functional incorporation of the urease nickel metallocenter.</text>
</comment>
<dbReference type="PIRSF" id="PIRSF009467">
    <property type="entry name" value="Ureas_acces_UreF"/>
    <property type="match status" value="1"/>
</dbReference>
<accession>A0A558CUQ6</accession>
<evidence type="ECO:0000313" key="5">
    <source>
        <dbReference type="Proteomes" id="UP000317355"/>
    </source>
</evidence>
<dbReference type="Gene3D" id="1.10.4190.10">
    <property type="entry name" value="Urease accessory protein UreF"/>
    <property type="match status" value="1"/>
</dbReference>
<dbReference type="PANTHER" id="PTHR33620">
    <property type="entry name" value="UREASE ACCESSORY PROTEIN F"/>
    <property type="match status" value="1"/>
</dbReference>
<dbReference type="EMBL" id="VMRY01000069">
    <property type="protein sequence ID" value="TVT52476.1"/>
    <property type="molecule type" value="Genomic_DNA"/>
</dbReference>
<reference evidence="4 5" key="1">
    <citation type="submission" date="2019-07" db="EMBL/GenBank/DDBJ databases">
        <title>The pathways for chlorine oxyanion respiration interact through the shared metabolite chlorate.</title>
        <authorList>
            <person name="Barnum T.P."/>
            <person name="Cheng Y."/>
            <person name="Hill K.A."/>
            <person name="Lucas L.N."/>
            <person name="Carlson H.K."/>
            <person name="Coates J.D."/>
        </authorList>
    </citation>
    <scope>NUCLEOTIDE SEQUENCE [LARGE SCALE GENOMIC DNA]</scope>
    <source>
        <strain evidence="4">BK-3</strain>
    </source>
</reference>
<dbReference type="HAMAP" id="MF_01385">
    <property type="entry name" value="UreF"/>
    <property type="match status" value="1"/>
</dbReference>
<name>A0A558CUQ6_9GAMM</name>
<dbReference type="Pfam" id="PF01730">
    <property type="entry name" value="UreF"/>
    <property type="match status" value="1"/>
</dbReference>
<dbReference type="PANTHER" id="PTHR33620:SF1">
    <property type="entry name" value="UREASE ACCESSORY PROTEIN F"/>
    <property type="match status" value="1"/>
</dbReference>
<organism evidence="4 5">
    <name type="scientific">Sedimenticola thiotaurini</name>
    <dbReference type="NCBI Taxonomy" id="1543721"/>
    <lineage>
        <taxon>Bacteria</taxon>
        <taxon>Pseudomonadati</taxon>
        <taxon>Pseudomonadota</taxon>
        <taxon>Gammaproteobacteria</taxon>
        <taxon>Chromatiales</taxon>
        <taxon>Sedimenticolaceae</taxon>
        <taxon>Sedimenticola</taxon>
    </lineage>
</organism>